<sequence>MTSIDQHPDGAVVVRAQPISVVKDPIFLNRLKRAFHDQLRNANMRALKDLQHGEHPLVVPASPMVPQTQRKAHRRKRRNTTTKLLFEVPFSFETPTFCVVENIDLDIVLLNRFREGRSWGNHVPEFSVAERFQNWLLEKRERNRDNNNGILIKDWFYHHLPSQQTLRSQQEVFNFLITGDLPLKYISKNAKRSDVAAVDSDLAECE</sequence>
<dbReference type="EMBL" id="JABFOF010000002">
    <property type="protein sequence ID" value="KAG2404849.1"/>
    <property type="molecule type" value="Genomic_DNA"/>
</dbReference>
<name>A0A8T0KZI8_PHAAN</name>
<protein>
    <submittedName>
        <fullName evidence="1">Uncharacterized protein</fullName>
    </submittedName>
</protein>
<organism evidence="1 2">
    <name type="scientific">Phaseolus angularis</name>
    <name type="common">Azuki bean</name>
    <name type="synonym">Vigna angularis</name>
    <dbReference type="NCBI Taxonomy" id="3914"/>
    <lineage>
        <taxon>Eukaryota</taxon>
        <taxon>Viridiplantae</taxon>
        <taxon>Streptophyta</taxon>
        <taxon>Embryophyta</taxon>
        <taxon>Tracheophyta</taxon>
        <taxon>Spermatophyta</taxon>
        <taxon>Magnoliopsida</taxon>
        <taxon>eudicotyledons</taxon>
        <taxon>Gunneridae</taxon>
        <taxon>Pentapetalae</taxon>
        <taxon>rosids</taxon>
        <taxon>fabids</taxon>
        <taxon>Fabales</taxon>
        <taxon>Fabaceae</taxon>
        <taxon>Papilionoideae</taxon>
        <taxon>50 kb inversion clade</taxon>
        <taxon>NPAAA clade</taxon>
        <taxon>indigoferoid/millettioid clade</taxon>
        <taxon>Phaseoleae</taxon>
        <taxon>Vigna</taxon>
    </lineage>
</organism>
<proteinExistence type="predicted"/>
<comment type="caution">
    <text evidence="1">The sequence shown here is derived from an EMBL/GenBank/DDBJ whole genome shotgun (WGS) entry which is preliminary data.</text>
</comment>
<accession>A0A8T0KZI8</accession>
<evidence type="ECO:0000313" key="1">
    <source>
        <dbReference type="EMBL" id="KAG2404849.1"/>
    </source>
</evidence>
<evidence type="ECO:0000313" key="2">
    <source>
        <dbReference type="Proteomes" id="UP000743370"/>
    </source>
</evidence>
<gene>
    <name evidence="1" type="ORF">HKW66_Vig0244960</name>
</gene>
<dbReference type="Proteomes" id="UP000743370">
    <property type="component" value="Unassembled WGS sequence"/>
</dbReference>
<dbReference type="AlphaFoldDB" id="A0A8T0KZI8"/>
<reference evidence="1 2" key="1">
    <citation type="submission" date="2020-05" db="EMBL/GenBank/DDBJ databases">
        <title>Vigna angularis (adzuki bean) Var. LongXiaoDou No. 4 denovo assembly.</title>
        <authorList>
            <person name="Xiang H."/>
        </authorList>
    </citation>
    <scope>NUCLEOTIDE SEQUENCE [LARGE SCALE GENOMIC DNA]</scope>
    <source>
        <tissue evidence="1">Leaf</tissue>
    </source>
</reference>